<keyword evidence="15" id="KW-1185">Reference proteome</keyword>
<dbReference type="SUPFAM" id="SSF56935">
    <property type="entry name" value="Porins"/>
    <property type="match status" value="1"/>
</dbReference>
<feature type="signal peptide" evidence="11">
    <location>
        <begin position="1"/>
        <end position="25"/>
    </location>
</feature>
<evidence type="ECO:0000259" key="13">
    <source>
        <dbReference type="Pfam" id="PF07715"/>
    </source>
</evidence>
<dbReference type="InterPro" id="IPR039426">
    <property type="entry name" value="TonB-dep_rcpt-like"/>
</dbReference>
<feature type="domain" description="TonB-dependent receptor-like beta-barrel" evidence="12">
    <location>
        <begin position="315"/>
        <end position="764"/>
    </location>
</feature>
<name>A0ABS1C630_9BACT</name>
<evidence type="ECO:0000256" key="5">
    <source>
        <dbReference type="ARBA" id="ARBA00022729"/>
    </source>
</evidence>
<proteinExistence type="inferred from homology"/>
<feature type="chain" id="PRO_5045401638" evidence="11">
    <location>
        <begin position="26"/>
        <end position="804"/>
    </location>
</feature>
<comment type="caution">
    <text evidence="14">The sequence shown here is derived from an EMBL/GenBank/DDBJ whole genome shotgun (WGS) entry which is preliminary data.</text>
</comment>
<feature type="domain" description="TonB-dependent receptor plug" evidence="13">
    <location>
        <begin position="148"/>
        <end position="226"/>
    </location>
</feature>
<evidence type="ECO:0000256" key="9">
    <source>
        <dbReference type="ARBA" id="ARBA00023237"/>
    </source>
</evidence>
<evidence type="ECO:0000313" key="14">
    <source>
        <dbReference type="EMBL" id="MBK0404833.1"/>
    </source>
</evidence>
<dbReference type="RefSeq" id="WP_200507730.1">
    <property type="nucleotide sequence ID" value="NZ_JAEHFX010000012.1"/>
</dbReference>
<dbReference type="Gene3D" id="2.40.170.20">
    <property type="entry name" value="TonB-dependent receptor, beta-barrel domain"/>
    <property type="match status" value="1"/>
</dbReference>
<dbReference type="Pfam" id="PF13715">
    <property type="entry name" value="CarbopepD_reg_2"/>
    <property type="match status" value="1"/>
</dbReference>
<evidence type="ECO:0000256" key="7">
    <source>
        <dbReference type="ARBA" id="ARBA00023136"/>
    </source>
</evidence>
<keyword evidence="7 10" id="KW-0472">Membrane</keyword>
<keyword evidence="4" id="KW-0812">Transmembrane</keyword>
<dbReference type="PANTHER" id="PTHR30069">
    <property type="entry name" value="TONB-DEPENDENT OUTER MEMBRANE RECEPTOR"/>
    <property type="match status" value="1"/>
</dbReference>
<evidence type="ECO:0000256" key="11">
    <source>
        <dbReference type="SAM" id="SignalP"/>
    </source>
</evidence>
<keyword evidence="2" id="KW-0813">Transport</keyword>
<evidence type="ECO:0000259" key="12">
    <source>
        <dbReference type="Pfam" id="PF00593"/>
    </source>
</evidence>
<comment type="subcellular location">
    <subcellularLocation>
        <location evidence="1">Cell outer membrane</location>
        <topology evidence="1">Multi-pass membrane protein</topology>
    </subcellularLocation>
</comment>
<evidence type="ECO:0000256" key="4">
    <source>
        <dbReference type="ARBA" id="ARBA00022692"/>
    </source>
</evidence>
<evidence type="ECO:0000256" key="3">
    <source>
        <dbReference type="ARBA" id="ARBA00022452"/>
    </source>
</evidence>
<dbReference type="InterPro" id="IPR008969">
    <property type="entry name" value="CarboxyPept-like_regulatory"/>
</dbReference>
<organism evidence="14 15">
    <name type="scientific">Adhaeribacter terrigena</name>
    <dbReference type="NCBI Taxonomy" id="2793070"/>
    <lineage>
        <taxon>Bacteria</taxon>
        <taxon>Pseudomonadati</taxon>
        <taxon>Bacteroidota</taxon>
        <taxon>Cytophagia</taxon>
        <taxon>Cytophagales</taxon>
        <taxon>Hymenobacteraceae</taxon>
        <taxon>Adhaeribacter</taxon>
    </lineage>
</organism>
<dbReference type="InterPro" id="IPR012910">
    <property type="entry name" value="Plug_dom"/>
</dbReference>
<keyword evidence="5 11" id="KW-0732">Signal</keyword>
<evidence type="ECO:0000313" key="15">
    <source>
        <dbReference type="Proteomes" id="UP000644147"/>
    </source>
</evidence>
<evidence type="ECO:0000256" key="8">
    <source>
        <dbReference type="ARBA" id="ARBA00023170"/>
    </source>
</evidence>
<keyword evidence="8 14" id="KW-0675">Receptor</keyword>
<dbReference type="Proteomes" id="UP000644147">
    <property type="component" value="Unassembled WGS sequence"/>
</dbReference>
<dbReference type="Pfam" id="PF07715">
    <property type="entry name" value="Plug"/>
    <property type="match status" value="1"/>
</dbReference>
<dbReference type="InterPro" id="IPR037066">
    <property type="entry name" value="Plug_dom_sf"/>
</dbReference>
<keyword evidence="6 10" id="KW-0798">TonB box</keyword>
<evidence type="ECO:0000256" key="1">
    <source>
        <dbReference type="ARBA" id="ARBA00004571"/>
    </source>
</evidence>
<accession>A0ABS1C630</accession>
<dbReference type="InterPro" id="IPR000531">
    <property type="entry name" value="Beta-barrel_TonB"/>
</dbReference>
<evidence type="ECO:0000256" key="2">
    <source>
        <dbReference type="ARBA" id="ARBA00022448"/>
    </source>
</evidence>
<dbReference type="SUPFAM" id="SSF49464">
    <property type="entry name" value="Carboxypeptidase regulatory domain-like"/>
    <property type="match status" value="1"/>
</dbReference>
<dbReference type="Pfam" id="PF00593">
    <property type="entry name" value="TonB_dep_Rec_b-barrel"/>
    <property type="match status" value="1"/>
</dbReference>
<dbReference type="Gene3D" id="2.170.130.10">
    <property type="entry name" value="TonB-dependent receptor, plug domain"/>
    <property type="match status" value="1"/>
</dbReference>
<protein>
    <submittedName>
        <fullName evidence="14">TonB-dependent receptor</fullName>
    </submittedName>
</protein>
<evidence type="ECO:0000256" key="10">
    <source>
        <dbReference type="RuleBase" id="RU003357"/>
    </source>
</evidence>
<reference evidence="14 15" key="1">
    <citation type="submission" date="2020-12" db="EMBL/GenBank/DDBJ databases">
        <title>Bacterial novel species Adhaeribacter sp. BT258 isolated from soil.</title>
        <authorList>
            <person name="Jung H.-Y."/>
        </authorList>
    </citation>
    <scope>NUCLEOTIDE SEQUENCE [LARGE SCALE GENOMIC DNA]</scope>
    <source>
        <strain evidence="14 15">BT258</strain>
    </source>
</reference>
<evidence type="ECO:0000256" key="6">
    <source>
        <dbReference type="ARBA" id="ARBA00023077"/>
    </source>
</evidence>
<keyword evidence="3" id="KW-1134">Transmembrane beta strand</keyword>
<dbReference type="InterPro" id="IPR036942">
    <property type="entry name" value="Beta-barrel_TonB_sf"/>
</dbReference>
<gene>
    <name evidence="14" type="ORF">I5M27_17710</name>
</gene>
<dbReference type="Gene3D" id="2.60.40.1120">
    <property type="entry name" value="Carboxypeptidase-like, regulatory domain"/>
    <property type="match status" value="1"/>
</dbReference>
<sequence>MNQLQLRWLLCLLLSGLTLGNQGFAQSGNRFTLNGYVKDESSGEALIGATVYDRRSGKGTSTNQFGFYSLTLPADSVALLFSYVGYHPKQQHFHLKANLTLNTTLKQSQELSEVEITATKDPRIEETTQMSAVEVPIELVKKMPALFGEVDVLKVIQLMPGVQSGGEASTGLYVRGGSPDQNLILLDGVPLYYVSHLGGFFSVFNADAISNVTLIKGGYPARYGGRLSSVLDIRMREGNMKKIKGYGSLGLISAKLALEGPIIKDKTSFMVSGRRSYIDLFMRPISKAATDGAVSFGYHFYDFNAKINHILSPNDRLYLSFYGGDDKSIATMEDDYTSDNNEFETTGKSRLMWGNLLTSLRWNHLFNEKLFSNTTVNFTRYRFLVDFEQKNSSNQNGETKKEEAYFGYNSGITDFSARTDFDFYPDPQHSIKFGAQTIYHTFRPGVTAIRANFGSDQKTDTTFGSSNIKAWESSVYAEDDWEINPKLKVNGGLHFSNFLVNSKSYFSAQPRLSARYLLPDRYSLKASYATMQQFVHLLTNSDAGLPTDLWVPVTDRVKPQFSQQVALGLAKSLTLKEEEYEVSVEGYYRTMRGLIEYKEGSNFFGSTSDWQDNVETGGKGWSYGGEFLFQKKTGRLNGWIGYTLAWSERQFPGTNINLGNKYPFRYDRRHDIGAALTYQLSEDVSLSGSWVYGTGNAITLAVGRYPSMNNNSTSYGGGYFGQQIEIYDGRNGFRMRSYHRMDVGINFTKEKSWGTRTWNVSVFNAYNRKNPFYYYYGYDQRGNRRLKQVSLFPIIPAITYNFTF</sequence>
<keyword evidence="9" id="KW-0998">Cell outer membrane</keyword>
<comment type="similarity">
    <text evidence="10">Belongs to the TonB-dependent receptor family.</text>
</comment>
<dbReference type="EMBL" id="JAEHFX010000012">
    <property type="protein sequence ID" value="MBK0404833.1"/>
    <property type="molecule type" value="Genomic_DNA"/>
</dbReference>
<dbReference type="PANTHER" id="PTHR30069:SF29">
    <property type="entry name" value="HEMOGLOBIN AND HEMOGLOBIN-HAPTOGLOBIN-BINDING PROTEIN 1-RELATED"/>
    <property type="match status" value="1"/>
</dbReference>